<sequence length="128" mass="15044">MMYTKYLLNVLMMLFGVSMLGYLLCVLKEKYYLKNNRIVLDGKGITEEHINEIDTNYFRVGKIEIMAGDEVKIYFNNKSKLRGIILGAKIRENSLMIITENDTVELVELKNIRSFKVINKYGKLFNWF</sequence>
<dbReference type="Proteomes" id="UP000579281">
    <property type="component" value="Unassembled WGS sequence"/>
</dbReference>
<evidence type="ECO:0000256" key="1">
    <source>
        <dbReference type="SAM" id="Phobius"/>
    </source>
</evidence>
<feature type="transmembrane region" description="Helical" evidence="1">
    <location>
        <begin position="6"/>
        <end position="27"/>
    </location>
</feature>
<gene>
    <name evidence="2" type="ORF">HNQ80_003084</name>
</gene>
<keyword evidence="1" id="KW-0472">Membrane</keyword>
<keyword evidence="1" id="KW-1133">Transmembrane helix</keyword>
<evidence type="ECO:0000313" key="3">
    <source>
        <dbReference type="Proteomes" id="UP000579281"/>
    </source>
</evidence>
<keyword evidence="1" id="KW-0812">Transmembrane</keyword>
<proteinExistence type="predicted"/>
<accession>A0A841L3M0</accession>
<reference evidence="2 3" key="1">
    <citation type="submission" date="2020-08" db="EMBL/GenBank/DDBJ databases">
        <title>Genomic Encyclopedia of Type Strains, Phase IV (KMG-IV): sequencing the most valuable type-strain genomes for metagenomic binning, comparative biology and taxonomic classification.</title>
        <authorList>
            <person name="Goeker M."/>
        </authorList>
    </citation>
    <scope>NUCLEOTIDE SEQUENCE [LARGE SCALE GENOMIC DNA]</scope>
    <source>
        <strain evidence="2 3">DSM 103526</strain>
    </source>
</reference>
<name>A0A841L3M0_9FIRM</name>
<dbReference type="EMBL" id="JACHEN010000019">
    <property type="protein sequence ID" value="MBB6216979.1"/>
    <property type="molecule type" value="Genomic_DNA"/>
</dbReference>
<comment type="caution">
    <text evidence="2">The sequence shown here is derived from an EMBL/GenBank/DDBJ whole genome shotgun (WGS) entry which is preliminary data.</text>
</comment>
<organism evidence="2 3">
    <name type="scientific">Anaerosolibacter carboniphilus</name>
    <dbReference type="NCBI Taxonomy" id="1417629"/>
    <lineage>
        <taxon>Bacteria</taxon>
        <taxon>Bacillati</taxon>
        <taxon>Bacillota</taxon>
        <taxon>Clostridia</taxon>
        <taxon>Peptostreptococcales</taxon>
        <taxon>Thermotaleaceae</taxon>
        <taxon>Anaerosolibacter</taxon>
    </lineage>
</organism>
<keyword evidence="3" id="KW-1185">Reference proteome</keyword>
<protein>
    <submittedName>
        <fullName evidence="2">Uncharacterized protein</fullName>
    </submittedName>
</protein>
<evidence type="ECO:0000313" key="2">
    <source>
        <dbReference type="EMBL" id="MBB6216979.1"/>
    </source>
</evidence>
<dbReference type="AlphaFoldDB" id="A0A841L3M0"/>